<dbReference type="PANTHER" id="PTHR11487">
    <property type="entry name" value="THIOESTERASE"/>
    <property type="match status" value="1"/>
</dbReference>
<dbReference type="EMBL" id="CP009056">
    <property type="protein sequence ID" value="AJA44422.1"/>
    <property type="molecule type" value="Genomic_DNA"/>
</dbReference>
<dbReference type="Gene3D" id="3.40.50.1820">
    <property type="entry name" value="alpha/beta hydrolase"/>
    <property type="match status" value="1"/>
</dbReference>
<dbReference type="InterPro" id="IPR001031">
    <property type="entry name" value="Thioesterase"/>
</dbReference>
<dbReference type="RefSeq" id="WP_039103907.1">
    <property type="nucleotide sequence ID" value="NZ_CALYQC010000006.1"/>
</dbReference>
<evidence type="ECO:0000256" key="1">
    <source>
        <dbReference type="ARBA" id="ARBA00007169"/>
    </source>
</evidence>
<dbReference type="SUPFAM" id="SSF53474">
    <property type="entry name" value="alpha/beta-Hydrolases"/>
    <property type="match status" value="1"/>
</dbReference>
<dbReference type="Pfam" id="PF00975">
    <property type="entry name" value="Thioesterase"/>
    <property type="match status" value="1"/>
</dbReference>
<dbReference type="Proteomes" id="UP000030901">
    <property type="component" value="Chromosome"/>
</dbReference>
<dbReference type="OrthoDB" id="8480037at2"/>
<organism evidence="3 4">
    <name type="scientific">Frischella perrara</name>
    <dbReference type="NCBI Taxonomy" id="1267021"/>
    <lineage>
        <taxon>Bacteria</taxon>
        <taxon>Pseudomonadati</taxon>
        <taxon>Pseudomonadota</taxon>
        <taxon>Gammaproteobacteria</taxon>
        <taxon>Orbales</taxon>
        <taxon>Orbaceae</taxon>
        <taxon>Frischella</taxon>
    </lineage>
</organism>
<dbReference type="AlphaFoldDB" id="A0A0A7S0T9"/>
<sequence>MSSISLFCIPYSGGSASIYYKWRMELLKNVNLVPLEPAGRGARIRQPLCRSMEDAIEDLYQQFITRYDGGEYAIFGHSLGGLMAFELVHYILQQGHKMPTVIFFSGSRPPDRTHDDEILHTLPDSEFMQEIAKLGGMSGDVFRNKELMDIFTPIIKNDYRLFEQYNYQTKARLLSCPVVLLHGDADSLVALEELPHWEKFSDKETKTIIFPQADHFFVDKKYKEVVNIVNQTLIQVTKTE</sequence>
<gene>
    <name evidence="3" type="ORF">FPB0191_00591</name>
</gene>
<evidence type="ECO:0000313" key="3">
    <source>
        <dbReference type="EMBL" id="AJA44422.1"/>
    </source>
</evidence>
<dbReference type="KEGG" id="fpp:FPB0191_00591"/>
<accession>A0A0A7S0T9</accession>
<dbReference type="GO" id="GO:0008610">
    <property type="term" value="P:lipid biosynthetic process"/>
    <property type="evidence" value="ECO:0007669"/>
    <property type="project" value="TreeGrafter"/>
</dbReference>
<comment type="similarity">
    <text evidence="1">Belongs to the thioesterase family.</text>
</comment>
<proteinExistence type="inferred from homology"/>
<dbReference type="InterPro" id="IPR012223">
    <property type="entry name" value="TEII"/>
</dbReference>
<dbReference type="PANTHER" id="PTHR11487:SF0">
    <property type="entry name" value="S-ACYL FATTY ACID SYNTHASE THIOESTERASE, MEDIUM CHAIN"/>
    <property type="match status" value="1"/>
</dbReference>
<evidence type="ECO:0000259" key="2">
    <source>
        <dbReference type="Pfam" id="PF00975"/>
    </source>
</evidence>
<dbReference type="HOGENOM" id="CLU_070456_2_0_6"/>
<reference evidence="3 4" key="1">
    <citation type="journal article" date="2014" name="Appl. Environ. Microbiol.">
        <title>Gut symbionts from distinct hosts exhibit genotoxic activity via divergent colibactin biosynthetic pathways.</title>
        <authorList>
            <person name="Engel P."/>
            <person name="Vizcaino M.I."/>
            <person name="Crawford J.M."/>
        </authorList>
    </citation>
    <scope>NUCLEOTIDE SEQUENCE [LARGE SCALE GENOMIC DNA]</scope>
    <source>
        <strain evidence="3 4">PEB0191</strain>
    </source>
</reference>
<evidence type="ECO:0000313" key="4">
    <source>
        <dbReference type="Proteomes" id="UP000030901"/>
    </source>
</evidence>
<dbReference type="STRING" id="1267021.FPB0191_00591"/>
<keyword evidence="4" id="KW-1185">Reference proteome</keyword>
<feature type="domain" description="Thioesterase" evidence="2">
    <location>
        <begin position="6"/>
        <end position="230"/>
    </location>
</feature>
<protein>
    <submittedName>
        <fullName evidence="3">Putative thioesterase involved in non-ribosomal peptide biosynthesis</fullName>
    </submittedName>
</protein>
<dbReference type="InterPro" id="IPR029058">
    <property type="entry name" value="AB_hydrolase_fold"/>
</dbReference>
<name>A0A0A7S0T9_FRIPE</name>